<protein>
    <submittedName>
        <fullName evidence="1">Phage portal protein</fullName>
    </submittedName>
</protein>
<comment type="caution">
    <text evidence="1">The sequence shown here is derived from an EMBL/GenBank/DDBJ whole genome shotgun (WGS) entry which is preliminary data.</text>
</comment>
<accession>A0ABY2SF95</accession>
<evidence type="ECO:0000313" key="2">
    <source>
        <dbReference type="Proteomes" id="UP000305202"/>
    </source>
</evidence>
<sequence length="483" mass="53726">MFRTIQETWAKDKDMPERSWRLMVLRKVLNGQLYDNIKNDFSKEANNVGEYIPLRQRRPSVRSNLCRTVVDDSVSLLFGEDHFPVIDVRDQKSKENLTLLIKEVRLNEVMIDAATKGSVGSVAILFTVIKERVFLRVLETEYLTPIFDPDAPDTLKSVREQYKVAGSDLKKIGYSVAPDEEGADFWFRREWNSQQEAWYSPAKVSYGEPTEIDKAKTVTHNLGFVPVVWIKNLPGGNDIDGTPTMCDESIDCQIEIDYQLSQVGRGLKFMSDPTLVLKQDEAAQGGQPIVKGANNALVVPPGGDAKLLEINGGASEAVISYVKHLREIALENMHGNKASNEKIAAAQSGRAMEIMNQALIWLADRLSISYGEGAIIELIGMIFQASRKIKLKFKDGSEVGEFADSLTPVLIWPPWYTATAQDIMNTASTLVRLVDSGLLTRLTAIKALAAQFDIENAEAESKMAFAELLARNTPAQVKANINE</sequence>
<dbReference type="EMBL" id="SZPQ01000041">
    <property type="protein sequence ID" value="TKI03569.1"/>
    <property type="molecule type" value="Genomic_DNA"/>
</dbReference>
<dbReference type="RefSeq" id="WP_136992309.1">
    <property type="nucleotide sequence ID" value="NZ_SZPQ01000041.1"/>
</dbReference>
<evidence type="ECO:0000313" key="1">
    <source>
        <dbReference type="EMBL" id="TKI03569.1"/>
    </source>
</evidence>
<gene>
    <name evidence="1" type="ORF">FCN80_21055</name>
</gene>
<keyword evidence="2" id="KW-1185">Reference proteome</keyword>
<name>A0ABY2SF95_9HYPH</name>
<reference evidence="1 2" key="1">
    <citation type="submission" date="2019-04" db="EMBL/GenBank/DDBJ databases">
        <authorList>
            <person name="Li M."/>
            <person name="Gao C."/>
        </authorList>
    </citation>
    <scope>NUCLEOTIDE SEQUENCE [LARGE SCALE GENOMIC DNA]</scope>
    <source>
        <strain evidence="1 2">BGMRC 2031</strain>
    </source>
</reference>
<dbReference type="Proteomes" id="UP000305202">
    <property type="component" value="Unassembled WGS sequence"/>
</dbReference>
<proteinExistence type="predicted"/>
<organism evidence="1 2">
    <name type="scientific">Martelella alba</name>
    <dbReference type="NCBI Taxonomy" id="2590451"/>
    <lineage>
        <taxon>Bacteria</taxon>
        <taxon>Pseudomonadati</taxon>
        <taxon>Pseudomonadota</taxon>
        <taxon>Alphaproteobacteria</taxon>
        <taxon>Hyphomicrobiales</taxon>
        <taxon>Aurantimonadaceae</taxon>
        <taxon>Martelella</taxon>
    </lineage>
</organism>